<proteinExistence type="inferred from homology"/>
<comment type="function">
    <text evidence="5">Involved in regulation of DNA replication.</text>
</comment>
<dbReference type="Pfam" id="PF13401">
    <property type="entry name" value="AAA_22"/>
    <property type="match status" value="1"/>
</dbReference>
<dbReference type="NCBIfam" id="TIGR02928">
    <property type="entry name" value="orc1/cdc6 family replication initiation protein"/>
    <property type="match status" value="1"/>
</dbReference>
<dbReference type="InterPro" id="IPR027417">
    <property type="entry name" value="P-loop_NTPase"/>
</dbReference>
<dbReference type="HAMAP" id="MF_01407">
    <property type="entry name" value="ORC1_type_DNA_replic_protein"/>
    <property type="match status" value="1"/>
</dbReference>
<dbReference type="GO" id="GO:0016887">
    <property type="term" value="F:ATP hydrolysis activity"/>
    <property type="evidence" value="ECO:0007669"/>
    <property type="project" value="InterPro"/>
</dbReference>
<evidence type="ECO:0000256" key="5">
    <source>
        <dbReference type="HAMAP-Rule" id="MF_01407"/>
    </source>
</evidence>
<dbReference type="PANTHER" id="PTHR10763">
    <property type="entry name" value="CELL DIVISION CONTROL PROTEIN 6-RELATED"/>
    <property type="match status" value="1"/>
</dbReference>
<evidence type="ECO:0000313" key="7">
    <source>
        <dbReference type="EMBL" id="QQR92622.1"/>
    </source>
</evidence>
<dbReference type="CDD" id="cd00009">
    <property type="entry name" value="AAA"/>
    <property type="match status" value="1"/>
</dbReference>
<sequence length="370" mass="41408">MLKDNVFARASKEHAIFKDERALSPEFLPDVLPHRDNQIQTLVYALKPLAEGGSASHVFVFGPPGTGKTVTLKFVMQQLKDFSARVKPVYINCFALNSRQAVLAELTRVVERPVPARGMSTNELYAKVLEGMKFAPFVPVLVFDEFDQLLANDGNELLYDLLRLPEHGRKAVPIILISNDTSIPSKLDDRVRSSFSHEAVEFPQYAPQQLKDILRERAKIAMHPEAISEDIISLIAGHAAKHGGDCRKGLDALLKAGKIAERKNAKMVEIEHAKEAFEDRETIAVMRAVPFLQTPHKQVLQALFKLGGKNIPSNELYGQMARMGFELSDRRVREIVVELEVKKLLRTETDTSGRGRTKNITVLLPEDALK</sequence>
<gene>
    <name evidence="7" type="ORF">IPJ89_00040</name>
</gene>
<dbReference type="Gene3D" id="1.10.8.60">
    <property type="match status" value="1"/>
</dbReference>
<feature type="domain" description="AAA+ ATPase" evidence="6">
    <location>
        <begin position="54"/>
        <end position="201"/>
    </location>
</feature>
<evidence type="ECO:0000256" key="3">
    <source>
        <dbReference type="ARBA" id="ARBA00022741"/>
    </source>
</evidence>
<evidence type="ECO:0000256" key="1">
    <source>
        <dbReference type="ARBA" id="ARBA00006184"/>
    </source>
</evidence>
<feature type="binding site" evidence="5">
    <location>
        <position position="205"/>
    </location>
    <ligand>
        <name>ATP</name>
        <dbReference type="ChEBI" id="CHEBI:30616"/>
    </ligand>
</feature>
<dbReference type="GO" id="GO:0006260">
    <property type="term" value="P:DNA replication"/>
    <property type="evidence" value="ECO:0007669"/>
    <property type="project" value="UniProtKB-UniRule"/>
</dbReference>
<organism evidence="7">
    <name type="scientific">Candidatus Iainarchaeum sp</name>
    <dbReference type="NCBI Taxonomy" id="3101447"/>
    <lineage>
        <taxon>Archaea</taxon>
        <taxon>Candidatus Iainarchaeota</taxon>
        <taxon>Candidatus Iainarchaeia</taxon>
        <taxon>Candidatus Iainarchaeales</taxon>
        <taxon>Candidatus Iainarchaeaceae</taxon>
        <taxon>Candidatus Iainarchaeum</taxon>
    </lineage>
</organism>
<keyword evidence="3 5" id="KW-0547">Nucleotide-binding</keyword>
<dbReference type="Proteomes" id="UP000596004">
    <property type="component" value="Chromosome"/>
</dbReference>
<dbReference type="SUPFAM" id="SSF52540">
    <property type="entry name" value="P-loop containing nucleoside triphosphate hydrolases"/>
    <property type="match status" value="1"/>
</dbReference>
<dbReference type="SMART" id="SM00382">
    <property type="entry name" value="AAA"/>
    <property type="match status" value="1"/>
</dbReference>
<keyword evidence="2 5" id="KW-0235">DNA replication</keyword>
<dbReference type="InterPro" id="IPR055237">
    <property type="entry name" value="Cdc6_lid"/>
</dbReference>
<dbReference type="InterPro" id="IPR049945">
    <property type="entry name" value="AAA_22"/>
</dbReference>
<dbReference type="Pfam" id="PF22703">
    <property type="entry name" value="Cdc6_lid"/>
    <property type="match status" value="1"/>
</dbReference>
<dbReference type="GO" id="GO:0005524">
    <property type="term" value="F:ATP binding"/>
    <property type="evidence" value="ECO:0007669"/>
    <property type="project" value="UniProtKB-UniRule"/>
</dbReference>
<feature type="binding site" evidence="5">
    <location>
        <position position="217"/>
    </location>
    <ligand>
        <name>ATP</name>
        <dbReference type="ChEBI" id="CHEBI:30616"/>
    </ligand>
</feature>
<evidence type="ECO:0000259" key="6">
    <source>
        <dbReference type="SMART" id="SM00382"/>
    </source>
</evidence>
<dbReference type="Gene3D" id="3.40.50.300">
    <property type="entry name" value="P-loop containing nucleotide triphosphate hydrolases"/>
    <property type="match status" value="1"/>
</dbReference>
<dbReference type="InterPro" id="IPR003593">
    <property type="entry name" value="AAA+_ATPase"/>
</dbReference>
<protein>
    <recommendedName>
        <fullName evidence="5">ORC1-type DNA replication protein</fullName>
    </recommendedName>
</protein>
<dbReference type="EMBL" id="CP064981">
    <property type="protein sequence ID" value="QQR92622.1"/>
    <property type="molecule type" value="Genomic_DNA"/>
</dbReference>
<name>A0A7T9DJV5_9ARCH</name>
<comment type="similarity">
    <text evidence="1 5">Belongs to the CDC6/cdc18 family.</text>
</comment>
<dbReference type="AlphaFoldDB" id="A0A7T9DJV5"/>
<feature type="binding site" evidence="5">
    <location>
        <begin position="66"/>
        <end position="70"/>
    </location>
    <ligand>
        <name>ATP</name>
        <dbReference type="ChEBI" id="CHEBI:30616"/>
    </ligand>
</feature>
<keyword evidence="4 5" id="KW-0067">ATP-binding</keyword>
<accession>A0A7T9DJV5</accession>
<dbReference type="PANTHER" id="PTHR10763:SF26">
    <property type="entry name" value="CELL DIVISION CONTROL PROTEIN 6 HOMOLOG"/>
    <property type="match status" value="1"/>
</dbReference>
<dbReference type="InterPro" id="IPR014277">
    <property type="entry name" value="Orc1/Cdc6_arc"/>
</dbReference>
<evidence type="ECO:0000256" key="4">
    <source>
        <dbReference type="ARBA" id="ARBA00022840"/>
    </source>
</evidence>
<reference evidence="7" key="1">
    <citation type="submission" date="2020-11" db="EMBL/GenBank/DDBJ databases">
        <title>Connecting structure to function with the recovery of over 1000 high-quality activated sludge metagenome-assembled genomes encoding full-length rRNA genes using long-read sequencing.</title>
        <authorList>
            <person name="Singleton C.M."/>
            <person name="Petriglieri F."/>
            <person name="Kristensen J.M."/>
            <person name="Kirkegaard R.H."/>
            <person name="Michaelsen T.Y."/>
            <person name="Andersen M.H."/>
            <person name="Karst S.M."/>
            <person name="Dueholm M.S."/>
            <person name="Nielsen P.H."/>
            <person name="Albertsen M."/>
        </authorList>
    </citation>
    <scope>NUCLEOTIDE SEQUENCE</scope>
    <source>
        <strain evidence="7">Fred_18-Q3-R57-64_BAT3C.431</strain>
    </source>
</reference>
<evidence type="ECO:0000256" key="2">
    <source>
        <dbReference type="ARBA" id="ARBA00022705"/>
    </source>
</evidence>
<dbReference type="InterPro" id="IPR050311">
    <property type="entry name" value="ORC1/CDC6"/>
</dbReference>